<comment type="caution">
    <text evidence="6">The sequence shown here is derived from an EMBL/GenBank/DDBJ whole genome shotgun (WGS) entry which is preliminary data.</text>
</comment>
<dbReference type="EMBL" id="DVHI01000005">
    <property type="protein sequence ID" value="HIR61924.1"/>
    <property type="molecule type" value="Genomic_DNA"/>
</dbReference>
<keyword evidence="2" id="KW-0479">Metal-binding</keyword>
<dbReference type="GO" id="GO:0046872">
    <property type="term" value="F:metal ion binding"/>
    <property type="evidence" value="ECO:0007669"/>
    <property type="project" value="UniProtKB-KW"/>
</dbReference>
<dbReference type="InterPro" id="IPR013783">
    <property type="entry name" value="Ig-like_fold"/>
</dbReference>
<feature type="binding site" evidence="2">
    <location>
        <position position="374"/>
    </location>
    <ligand>
        <name>Mg(2+)</name>
        <dbReference type="ChEBI" id="CHEBI:18420"/>
        <note>catalytic</note>
    </ligand>
</feature>
<dbReference type="Pfam" id="PF13004">
    <property type="entry name" value="BACON"/>
    <property type="match status" value="1"/>
</dbReference>
<feature type="domain" description="DNA/RNA non-specific endonuclease/pyrophosphatase/phosphodiesterase" evidence="5">
    <location>
        <begin position="280"/>
        <end position="483"/>
    </location>
</feature>
<gene>
    <name evidence="6" type="ORF">IAC94_00160</name>
</gene>
<reference evidence="6" key="1">
    <citation type="submission" date="2020-10" db="EMBL/GenBank/DDBJ databases">
        <authorList>
            <person name="Gilroy R."/>
        </authorList>
    </citation>
    <scope>NUCLEOTIDE SEQUENCE</scope>
    <source>
        <strain evidence="6">ChiHjej13B12-12457</strain>
    </source>
</reference>
<keyword evidence="6" id="KW-0255">Endonuclease</keyword>
<dbReference type="Gene3D" id="2.60.40.10">
    <property type="entry name" value="Immunoglobulins"/>
    <property type="match status" value="1"/>
</dbReference>
<dbReference type="InterPro" id="IPR044925">
    <property type="entry name" value="His-Me_finger_sf"/>
</dbReference>
<evidence type="ECO:0000259" key="4">
    <source>
        <dbReference type="SMART" id="SM00477"/>
    </source>
</evidence>
<dbReference type="InterPro" id="IPR020821">
    <property type="entry name" value="ENPP1-3/EXOG-like_nuc-like"/>
</dbReference>
<dbReference type="Pfam" id="PF01223">
    <property type="entry name" value="Endonuclease_NS"/>
    <property type="match status" value="1"/>
</dbReference>
<evidence type="ECO:0000256" key="1">
    <source>
        <dbReference type="PIRSR" id="PIRSR640255-1"/>
    </source>
</evidence>
<keyword evidence="6" id="KW-0378">Hydrolase</keyword>
<keyword evidence="3" id="KW-0732">Signal</keyword>
<dbReference type="InterPro" id="IPR001604">
    <property type="entry name" value="Endo_G_ENPP1-like_dom"/>
</dbReference>
<dbReference type="GO" id="GO:0003676">
    <property type="term" value="F:nucleic acid binding"/>
    <property type="evidence" value="ECO:0007669"/>
    <property type="project" value="InterPro"/>
</dbReference>
<feature type="domain" description="ENPP1-3/EXOG-like endonuclease/phosphodiesterase" evidence="4">
    <location>
        <begin position="281"/>
        <end position="483"/>
    </location>
</feature>
<dbReference type="InterPro" id="IPR044929">
    <property type="entry name" value="DNA/RNA_non-sp_Endonuclease_sf"/>
</dbReference>
<sequence length="499" mass="55362">MKILNTMMKTAFLAVAAVFAAVSCETDPNSLPAEIDAVPKTITLAREGGEALITVDATRDWKVEVSYTGGDTEDWLTVTPATGGASNNSVAVRISASANDDADREAVISFRADFLTSEVRVSQPGAHVDYTTIEEFLEAPVNDETWYTVRGTIFVIEKSKSTGEESTYGNIWIKDETGILYVYGLTTTQQDSNDQSFPELGLKLGDVVVLRTLRAEYDGEPQGGGTIPAYYISHSPAEDNPEDDILISDDPAQNWLELPEVEIDDDEVFTFHHTEADGVRVRNYSMLYNTTERLALWVAYPLCDIYTASGNRTDAWGFDPKIPDAWEPIIPDSWGVNGYARGHQIPSAARNANKEMNRQTFYFTNMTAQDYDFNSGLWADVEELERDAASQFDTLYVVTGPILDADGDGYWEYFQDNAGNSVAVPEAYFRVLLGVQADEYNAIGFFYLNGDNGHTRPQESDLCTVAEIEEKTGITFFKNLPPERAAEVKSQRNPELWGL</sequence>
<dbReference type="SUPFAM" id="SSF54060">
    <property type="entry name" value="His-Me finger endonucleases"/>
    <property type="match status" value="1"/>
</dbReference>
<feature type="signal peptide" evidence="3">
    <location>
        <begin position="1"/>
        <end position="20"/>
    </location>
</feature>
<dbReference type="SMART" id="SM00892">
    <property type="entry name" value="Endonuclease_NS"/>
    <property type="match status" value="1"/>
</dbReference>
<name>A0A9D1E020_9BACT</name>
<dbReference type="PROSITE" id="PS51257">
    <property type="entry name" value="PROKAR_LIPOPROTEIN"/>
    <property type="match status" value="1"/>
</dbReference>
<accession>A0A9D1E020</accession>
<dbReference type="GO" id="GO:0004519">
    <property type="term" value="F:endonuclease activity"/>
    <property type="evidence" value="ECO:0007669"/>
    <property type="project" value="UniProtKB-KW"/>
</dbReference>
<feature type="chain" id="PRO_5039248265" evidence="3">
    <location>
        <begin position="21"/>
        <end position="499"/>
    </location>
</feature>
<dbReference type="InterPro" id="IPR040255">
    <property type="entry name" value="Non-specific_endonuclease"/>
</dbReference>
<dbReference type="SMART" id="SM00477">
    <property type="entry name" value="NUC"/>
    <property type="match status" value="1"/>
</dbReference>
<dbReference type="GO" id="GO:0016787">
    <property type="term" value="F:hydrolase activity"/>
    <property type="evidence" value="ECO:0007669"/>
    <property type="project" value="InterPro"/>
</dbReference>
<proteinExistence type="predicted"/>
<protein>
    <submittedName>
        <fullName evidence="6">DNA/RNA non-specific endonuclease</fullName>
    </submittedName>
</protein>
<evidence type="ECO:0000256" key="3">
    <source>
        <dbReference type="SAM" id="SignalP"/>
    </source>
</evidence>
<dbReference type="AlphaFoldDB" id="A0A9D1E020"/>
<organism evidence="6 7">
    <name type="scientific">Candidatus Coprenecus avistercoris</name>
    <dbReference type="NCBI Taxonomy" id="2840730"/>
    <lineage>
        <taxon>Bacteria</taxon>
        <taxon>Pseudomonadati</taxon>
        <taxon>Bacteroidota</taxon>
        <taxon>Bacteroidia</taxon>
        <taxon>Bacteroidales</taxon>
        <taxon>Rikenellaceae</taxon>
        <taxon>Rikenellaceae incertae sedis</taxon>
        <taxon>Candidatus Coprenecus</taxon>
    </lineage>
</organism>
<evidence type="ECO:0000256" key="2">
    <source>
        <dbReference type="PIRSR" id="PIRSR640255-2"/>
    </source>
</evidence>
<evidence type="ECO:0000313" key="6">
    <source>
        <dbReference type="EMBL" id="HIR61924.1"/>
    </source>
</evidence>
<feature type="active site" description="Proton acceptor" evidence="1">
    <location>
        <position position="343"/>
    </location>
</feature>
<evidence type="ECO:0000259" key="5">
    <source>
        <dbReference type="SMART" id="SM00892"/>
    </source>
</evidence>
<evidence type="ECO:0000313" key="7">
    <source>
        <dbReference type="Proteomes" id="UP000886744"/>
    </source>
</evidence>
<reference evidence="6" key="2">
    <citation type="journal article" date="2021" name="PeerJ">
        <title>Extensive microbial diversity within the chicken gut microbiome revealed by metagenomics and culture.</title>
        <authorList>
            <person name="Gilroy R."/>
            <person name="Ravi A."/>
            <person name="Getino M."/>
            <person name="Pursley I."/>
            <person name="Horton D.L."/>
            <person name="Alikhan N.F."/>
            <person name="Baker D."/>
            <person name="Gharbi K."/>
            <person name="Hall N."/>
            <person name="Watson M."/>
            <person name="Adriaenssens E.M."/>
            <person name="Foster-Nyarko E."/>
            <person name="Jarju S."/>
            <person name="Secka A."/>
            <person name="Antonio M."/>
            <person name="Oren A."/>
            <person name="Chaudhuri R.R."/>
            <person name="La Ragione R."/>
            <person name="Hildebrand F."/>
            <person name="Pallen M.J."/>
        </authorList>
    </citation>
    <scope>NUCLEOTIDE SEQUENCE</scope>
    <source>
        <strain evidence="6">ChiHjej13B12-12457</strain>
    </source>
</reference>
<dbReference type="Proteomes" id="UP000886744">
    <property type="component" value="Unassembled WGS sequence"/>
</dbReference>
<dbReference type="PANTHER" id="PTHR13966">
    <property type="entry name" value="ENDONUCLEASE RELATED"/>
    <property type="match status" value="1"/>
</dbReference>
<keyword evidence="6" id="KW-0540">Nuclease</keyword>
<dbReference type="InterPro" id="IPR024361">
    <property type="entry name" value="BACON"/>
</dbReference>
<dbReference type="PANTHER" id="PTHR13966:SF5">
    <property type="entry name" value="ENDONUCLEASE G, MITOCHONDRIAL"/>
    <property type="match status" value="1"/>
</dbReference>
<dbReference type="CDD" id="cd14948">
    <property type="entry name" value="BACON"/>
    <property type="match status" value="1"/>
</dbReference>
<dbReference type="Gene3D" id="3.40.570.10">
    <property type="entry name" value="Extracellular Endonuclease, subunit A"/>
    <property type="match status" value="1"/>
</dbReference>